<dbReference type="Pfam" id="PF10604">
    <property type="entry name" value="Polyketide_cyc2"/>
    <property type="match status" value="1"/>
</dbReference>
<proteinExistence type="predicted"/>
<name>A0A2P7SDG8_9HYPH</name>
<feature type="transmembrane region" description="Helical" evidence="1">
    <location>
        <begin position="7"/>
        <end position="26"/>
    </location>
</feature>
<evidence type="ECO:0008006" key="4">
    <source>
        <dbReference type="Google" id="ProtNLM"/>
    </source>
</evidence>
<dbReference type="Gene3D" id="3.30.530.20">
    <property type="match status" value="1"/>
</dbReference>
<organism evidence="2 3">
    <name type="scientific">Kumtagia ephedrae</name>
    <dbReference type="NCBI Taxonomy" id="2116701"/>
    <lineage>
        <taxon>Bacteria</taxon>
        <taxon>Pseudomonadati</taxon>
        <taxon>Pseudomonadota</taxon>
        <taxon>Alphaproteobacteria</taxon>
        <taxon>Hyphomicrobiales</taxon>
        <taxon>Phyllobacteriaceae</taxon>
        <taxon>Kumtagia</taxon>
    </lineage>
</organism>
<comment type="caution">
    <text evidence="2">The sequence shown here is derived from an EMBL/GenBank/DDBJ whole genome shotgun (WGS) entry which is preliminary data.</text>
</comment>
<dbReference type="OrthoDB" id="9807923at2"/>
<protein>
    <recommendedName>
        <fullName evidence="4">Polyketide cyclase</fullName>
    </recommendedName>
</protein>
<dbReference type="RefSeq" id="WP_106772244.1">
    <property type="nucleotide sequence ID" value="NZ_PXYK01000009.1"/>
</dbReference>
<evidence type="ECO:0000313" key="3">
    <source>
        <dbReference type="Proteomes" id="UP000241229"/>
    </source>
</evidence>
<sequence length="178" mass="19482">MVRLLKWLSYLVVAGAVAVVAGSFLLPVSVTVTRSVEIAAPPEKVFALVGDLRRFHEFSPWADIDPLTQYVFEGPDSGVGQKMSWASPNRNVGTGSQTVTAYQPPSHVGIDLVFGQESTAVAAWDLAPTDSGTRVTWSFHTSLDGIVARWFGLMFDRWIGADYENGLERLKLVAEKQI</sequence>
<dbReference type="InterPro" id="IPR023393">
    <property type="entry name" value="START-like_dom_sf"/>
</dbReference>
<keyword evidence="1" id="KW-0812">Transmembrane</keyword>
<evidence type="ECO:0000313" key="2">
    <source>
        <dbReference type="EMBL" id="PSJ60517.1"/>
    </source>
</evidence>
<dbReference type="CDD" id="cd07818">
    <property type="entry name" value="SRPBCC_1"/>
    <property type="match status" value="1"/>
</dbReference>
<dbReference type="AlphaFoldDB" id="A0A2P7SDG8"/>
<keyword evidence="1" id="KW-1133">Transmembrane helix</keyword>
<accession>A0A2P7SDG8</accession>
<dbReference type="EMBL" id="PXYK01000009">
    <property type="protein sequence ID" value="PSJ60517.1"/>
    <property type="molecule type" value="Genomic_DNA"/>
</dbReference>
<dbReference type="Proteomes" id="UP000241229">
    <property type="component" value="Unassembled WGS sequence"/>
</dbReference>
<keyword evidence="3" id="KW-1185">Reference proteome</keyword>
<keyword evidence="1" id="KW-0472">Membrane</keyword>
<evidence type="ECO:0000256" key="1">
    <source>
        <dbReference type="SAM" id="Phobius"/>
    </source>
</evidence>
<gene>
    <name evidence="2" type="ORF">C7I84_11095</name>
</gene>
<dbReference type="SUPFAM" id="SSF55961">
    <property type="entry name" value="Bet v1-like"/>
    <property type="match status" value="1"/>
</dbReference>
<dbReference type="InterPro" id="IPR019587">
    <property type="entry name" value="Polyketide_cyclase/dehydratase"/>
</dbReference>
<reference evidence="2 3" key="1">
    <citation type="submission" date="2018-03" db="EMBL/GenBank/DDBJ databases">
        <title>The draft genome of Mesorhizobium sp. 6GN-30.</title>
        <authorList>
            <person name="Liu L."/>
            <person name="Li L."/>
            <person name="Wang T."/>
            <person name="Zhang X."/>
            <person name="Liang L."/>
        </authorList>
    </citation>
    <scope>NUCLEOTIDE SEQUENCE [LARGE SCALE GENOMIC DNA]</scope>
    <source>
        <strain evidence="2 3">6GN30</strain>
    </source>
</reference>